<dbReference type="OrthoDB" id="6120220at2759"/>
<evidence type="ECO:0000256" key="2">
    <source>
        <dbReference type="SAM" id="Phobius"/>
    </source>
</evidence>
<dbReference type="SUPFAM" id="SSF48726">
    <property type="entry name" value="Immunoglobulin"/>
    <property type="match status" value="1"/>
</dbReference>
<dbReference type="Proteomes" id="UP001165740">
    <property type="component" value="Chromosome 14"/>
</dbReference>
<keyword evidence="3" id="KW-0732">Signal</keyword>
<evidence type="ECO:0000256" key="3">
    <source>
        <dbReference type="SAM" id="SignalP"/>
    </source>
</evidence>
<reference evidence="6" key="1">
    <citation type="submission" date="2025-08" db="UniProtKB">
        <authorList>
            <consortium name="RefSeq"/>
        </authorList>
    </citation>
    <scope>IDENTIFICATION</scope>
</reference>
<feature type="transmembrane region" description="Helical" evidence="2">
    <location>
        <begin position="294"/>
        <end position="319"/>
    </location>
</feature>
<keyword evidence="2" id="KW-1133">Transmembrane helix</keyword>
<evidence type="ECO:0000259" key="4">
    <source>
        <dbReference type="PROSITE" id="PS50835"/>
    </source>
</evidence>
<dbReference type="GeneID" id="106072890"/>
<name>A0A9W2YXA4_BIOGL</name>
<dbReference type="InterPro" id="IPR013783">
    <property type="entry name" value="Ig-like_fold"/>
</dbReference>
<feature type="signal peptide" evidence="3">
    <location>
        <begin position="1"/>
        <end position="29"/>
    </location>
</feature>
<gene>
    <name evidence="6" type="primary">LOC106072890</name>
</gene>
<dbReference type="InterPro" id="IPR007110">
    <property type="entry name" value="Ig-like_dom"/>
</dbReference>
<proteinExistence type="predicted"/>
<dbReference type="RefSeq" id="XP_055867349.1">
    <property type="nucleotide sequence ID" value="XM_056011374.1"/>
</dbReference>
<dbReference type="AlphaFoldDB" id="A0A9W2YXA4"/>
<accession>A0A9W2YXA4</accession>
<feature type="compositionally biased region" description="Basic and acidic residues" evidence="1">
    <location>
        <begin position="367"/>
        <end position="380"/>
    </location>
</feature>
<keyword evidence="2" id="KW-0812">Transmembrane</keyword>
<dbReference type="Gene3D" id="2.60.40.10">
    <property type="entry name" value="Immunoglobulins"/>
    <property type="match status" value="1"/>
</dbReference>
<organism evidence="5 6">
    <name type="scientific">Biomphalaria glabrata</name>
    <name type="common">Bloodfluke planorb</name>
    <name type="synonym">Freshwater snail</name>
    <dbReference type="NCBI Taxonomy" id="6526"/>
    <lineage>
        <taxon>Eukaryota</taxon>
        <taxon>Metazoa</taxon>
        <taxon>Spiralia</taxon>
        <taxon>Lophotrochozoa</taxon>
        <taxon>Mollusca</taxon>
        <taxon>Gastropoda</taxon>
        <taxon>Heterobranchia</taxon>
        <taxon>Euthyneura</taxon>
        <taxon>Panpulmonata</taxon>
        <taxon>Hygrophila</taxon>
        <taxon>Lymnaeoidea</taxon>
        <taxon>Planorbidae</taxon>
        <taxon>Biomphalaria</taxon>
    </lineage>
</organism>
<evidence type="ECO:0000313" key="6">
    <source>
        <dbReference type="RefSeq" id="XP_055867349.1"/>
    </source>
</evidence>
<sequence>MLLSKQTNNRMTIFRFLFHVHFLLLSAAGLQPIITPHEFFIGGTINATCDYQTLNINPAAQVIETLILLRKTWSDSNFTKIAVYNPFLKKNITTSIPPGRDWNITFSGGENNDNNIQTIRINLFINDAVCSDVGLYKCVAHTDVDELPTESPVQNLTADGHVSQEPLVMVPDNKNGPNYSENEVGDNITLTCTAYGPDDLILTWKYTTKESKVEKNSNLMDITRAEPVVKSTNGPCVLWKLETTLSFPFLETDDGDTFICIVYDHTTEFMRENFTIGVLAPTEAPSTGSSKLNVGGIIGGVIAGVIVAYILIMVLYCIYCKKCLQKNPDSENPDGITQDAGRHTTKLKRVKSAFSSIASSEWFKSSKKEKQDAKVTKPENDYDYVTTGRGKATARPASDADTPKKVPINPRERETSQPSHDTTKTRSNLYVSQGGQGSVNIGFNSHDKQNETSTDDNLNDKVIFSGVDQDSDASSPRVYNREDRAQRRRSRNNEAALTTPNPDGVSL</sequence>
<keyword evidence="2" id="KW-0472">Membrane</keyword>
<feature type="chain" id="PRO_5040798294" evidence="3">
    <location>
        <begin position="30"/>
        <end position="507"/>
    </location>
</feature>
<evidence type="ECO:0000256" key="1">
    <source>
        <dbReference type="SAM" id="MobiDB-lite"/>
    </source>
</evidence>
<dbReference type="PROSITE" id="PS50835">
    <property type="entry name" value="IG_LIKE"/>
    <property type="match status" value="1"/>
</dbReference>
<feature type="compositionally biased region" description="Polar residues" evidence="1">
    <location>
        <begin position="416"/>
        <end position="443"/>
    </location>
</feature>
<dbReference type="InterPro" id="IPR036179">
    <property type="entry name" value="Ig-like_dom_sf"/>
</dbReference>
<evidence type="ECO:0000313" key="5">
    <source>
        <dbReference type="Proteomes" id="UP001165740"/>
    </source>
</evidence>
<keyword evidence="5" id="KW-1185">Reference proteome</keyword>
<feature type="region of interest" description="Disordered" evidence="1">
    <location>
        <begin position="367"/>
        <end position="507"/>
    </location>
</feature>
<protein>
    <submittedName>
        <fullName evidence="6">Uncharacterized protein LOC106072890</fullName>
    </submittedName>
</protein>
<feature type="domain" description="Ig-like" evidence="4">
    <location>
        <begin position="166"/>
        <end position="277"/>
    </location>
</feature>